<name>A0A8X6XTK0_9ARAC</name>
<feature type="transmembrane region" description="Helical" evidence="1">
    <location>
        <begin position="371"/>
        <end position="392"/>
    </location>
</feature>
<dbReference type="InterPro" id="IPR036259">
    <property type="entry name" value="MFS_trans_sf"/>
</dbReference>
<dbReference type="InterPro" id="IPR011701">
    <property type="entry name" value="MFS"/>
</dbReference>
<dbReference type="PANTHER" id="PTHR11360">
    <property type="entry name" value="MONOCARBOXYLATE TRANSPORTER"/>
    <property type="match status" value="1"/>
</dbReference>
<protein>
    <submittedName>
        <fullName evidence="2">Uncharacterized protein</fullName>
    </submittedName>
</protein>
<reference evidence="2" key="1">
    <citation type="submission" date="2020-08" db="EMBL/GenBank/DDBJ databases">
        <title>Multicomponent nature underlies the extraordinary mechanical properties of spider dragline silk.</title>
        <authorList>
            <person name="Kono N."/>
            <person name="Nakamura H."/>
            <person name="Mori M."/>
            <person name="Yoshida Y."/>
            <person name="Ohtoshi R."/>
            <person name="Malay A.D."/>
            <person name="Moran D.A.P."/>
            <person name="Tomita M."/>
            <person name="Numata K."/>
            <person name="Arakawa K."/>
        </authorList>
    </citation>
    <scope>NUCLEOTIDE SEQUENCE</scope>
</reference>
<feature type="transmembrane region" description="Helical" evidence="1">
    <location>
        <begin position="399"/>
        <end position="419"/>
    </location>
</feature>
<feature type="transmembrane region" description="Helical" evidence="1">
    <location>
        <begin position="491"/>
        <end position="510"/>
    </location>
</feature>
<feature type="transmembrane region" description="Helical" evidence="1">
    <location>
        <begin position="329"/>
        <end position="356"/>
    </location>
</feature>
<accession>A0A8X6XTK0</accession>
<keyword evidence="1" id="KW-0472">Membrane</keyword>
<dbReference type="Gene3D" id="1.20.1250.20">
    <property type="entry name" value="MFS general substrate transporter like domains"/>
    <property type="match status" value="2"/>
</dbReference>
<dbReference type="OrthoDB" id="6422915at2759"/>
<gene>
    <name evidence="2" type="primary">AVEN_32663_1</name>
    <name evidence="2" type="ORF">TNIN_319631</name>
</gene>
<keyword evidence="3" id="KW-1185">Reference proteome</keyword>
<keyword evidence="1" id="KW-1133">Transmembrane helix</keyword>
<evidence type="ECO:0000313" key="2">
    <source>
        <dbReference type="EMBL" id="GFY57326.1"/>
    </source>
</evidence>
<keyword evidence="1" id="KW-0812">Transmembrane</keyword>
<feature type="transmembrane region" description="Helical" evidence="1">
    <location>
        <begin position="425"/>
        <end position="449"/>
    </location>
</feature>
<dbReference type="Proteomes" id="UP000886998">
    <property type="component" value="Unassembled WGS sequence"/>
</dbReference>
<comment type="caution">
    <text evidence="2">The sequence shown here is derived from an EMBL/GenBank/DDBJ whole genome shotgun (WGS) entry which is preliminary data.</text>
</comment>
<evidence type="ECO:0000256" key="1">
    <source>
        <dbReference type="SAM" id="Phobius"/>
    </source>
</evidence>
<organism evidence="2 3">
    <name type="scientific">Trichonephila inaurata madagascariensis</name>
    <dbReference type="NCBI Taxonomy" id="2747483"/>
    <lineage>
        <taxon>Eukaryota</taxon>
        <taxon>Metazoa</taxon>
        <taxon>Ecdysozoa</taxon>
        <taxon>Arthropoda</taxon>
        <taxon>Chelicerata</taxon>
        <taxon>Arachnida</taxon>
        <taxon>Araneae</taxon>
        <taxon>Araneomorphae</taxon>
        <taxon>Entelegynae</taxon>
        <taxon>Araneoidea</taxon>
        <taxon>Nephilidae</taxon>
        <taxon>Trichonephila</taxon>
        <taxon>Trichonephila inaurata</taxon>
    </lineage>
</organism>
<proteinExistence type="predicted"/>
<feature type="transmembrane region" description="Helical" evidence="1">
    <location>
        <begin position="130"/>
        <end position="149"/>
    </location>
</feature>
<evidence type="ECO:0000313" key="3">
    <source>
        <dbReference type="Proteomes" id="UP000886998"/>
    </source>
</evidence>
<dbReference type="InterPro" id="IPR050327">
    <property type="entry name" value="Proton-linked_MCT"/>
</dbReference>
<dbReference type="AlphaFoldDB" id="A0A8X6XTK0"/>
<dbReference type="EMBL" id="BMAV01011439">
    <property type="protein sequence ID" value="GFY57326.1"/>
    <property type="molecule type" value="Genomic_DNA"/>
</dbReference>
<feature type="transmembrane region" description="Helical" evidence="1">
    <location>
        <begin position="6"/>
        <end position="30"/>
    </location>
</feature>
<dbReference type="GO" id="GO:0008028">
    <property type="term" value="F:monocarboxylic acid transmembrane transporter activity"/>
    <property type="evidence" value="ECO:0007669"/>
    <property type="project" value="TreeGrafter"/>
</dbReference>
<sequence length="526" mass="58119">MNGFGVLAVAFIINFLLMGMARLAPMLFVASIERYNSIRRDASLPFVLCYFSRTLSGPLTGYLGNKFGLRSITVFGCIASAFGIGLCFFAEDILAVTIFWGCLYGLGFGFGTSLLPAIVSLYFKENLTKASGLAYVGSSFGAALIPPFVEIVLKIYGLSGTFLILGALTLNGAAVAILLKIPDSEITKKVVEATKTDKLESYKPSTLSESDRDAFRWIKHAKKKSSKIQVSSIKTHGFVNNAFDAEERVSSIFRNRIDHRISVFKHNANSDILPGTPILLDVHALDINSSIPIDSKQTLKIDEKSNISPMIPPAVDKNEHKPFLGSFHIFYDLTFICIMLIQSIFTLKMTIIWTVIIDYVRDKGIERSKEIYFMVCLPLSDMIGRLGLGFVVDSGFITLPNYCAVCFFLMGLASCFMIWSQSLALLMMSVFMLSLLTGGIMITFPGMIIDFMKNDDVTIAMASRMILFPPFSLTISPLIGFFRGKLGSYDGIFYIVSTLSLVNCTLAMLIPHLARQRNKKYLGDKG</sequence>
<dbReference type="SUPFAM" id="SSF103473">
    <property type="entry name" value="MFS general substrate transporter"/>
    <property type="match status" value="1"/>
</dbReference>
<dbReference type="PANTHER" id="PTHR11360:SF303">
    <property type="entry name" value="MAJOR FACILITATOR SUPERFAMILY (MFS) PROFILE DOMAIN-CONTAINING PROTEIN"/>
    <property type="match status" value="1"/>
</dbReference>
<feature type="transmembrane region" description="Helical" evidence="1">
    <location>
        <begin position="97"/>
        <end position="123"/>
    </location>
</feature>
<dbReference type="Pfam" id="PF07690">
    <property type="entry name" value="MFS_1"/>
    <property type="match status" value="1"/>
</dbReference>
<feature type="transmembrane region" description="Helical" evidence="1">
    <location>
        <begin position="461"/>
        <end position="479"/>
    </location>
</feature>
<feature type="transmembrane region" description="Helical" evidence="1">
    <location>
        <begin position="72"/>
        <end position="91"/>
    </location>
</feature>
<feature type="transmembrane region" description="Helical" evidence="1">
    <location>
        <begin position="155"/>
        <end position="179"/>
    </location>
</feature>